<keyword evidence="3" id="KW-1185">Reference proteome</keyword>
<name>A0A9Q1FUA0_SYNKA</name>
<dbReference type="OrthoDB" id="7458135at2759"/>
<feature type="compositionally biased region" description="Polar residues" evidence="1">
    <location>
        <begin position="57"/>
        <end position="68"/>
    </location>
</feature>
<evidence type="ECO:0000313" key="2">
    <source>
        <dbReference type="EMBL" id="KAJ8365971.1"/>
    </source>
</evidence>
<feature type="region of interest" description="Disordered" evidence="1">
    <location>
        <begin position="52"/>
        <end position="131"/>
    </location>
</feature>
<organism evidence="2 3">
    <name type="scientific">Synaphobranchus kaupii</name>
    <name type="common">Kaup's arrowtooth eel</name>
    <dbReference type="NCBI Taxonomy" id="118154"/>
    <lineage>
        <taxon>Eukaryota</taxon>
        <taxon>Metazoa</taxon>
        <taxon>Chordata</taxon>
        <taxon>Craniata</taxon>
        <taxon>Vertebrata</taxon>
        <taxon>Euteleostomi</taxon>
        <taxon>Actinopterygii</taxon>
        <taxon>Neopterygii</taxon>
        <taxon>Teleostei</taxon>
        <taxon>Anguilliformes</taxon>
        <taxon>Synaphobranchidae</taxon>
        <taxon>Synaphobranchus</taxon>
    </lineage>
</organism>
<protein>
    <submittedName>
        <fullName evidence="2">Uncharacterized protein</fullName>
    </submittedName>
</protein>
<comment type="caution">
    <text evidence="2">The sequence shown here is derived from an EMBL/GenBank/DDBJ whole genome shotgun (WGS) entry which is preliminary data.</text>
</comment>
<gene>
    <name evidence="2" type="ORF">SKAU_G00148020</name>
</gene>
<dbReference type="Proteomes" id="UP001152622">
    <property type="component" value="Chromosome 4"/>
</dbReference>
<evidence type="ECO:0000256" key="1">
    <source>
        <dbReference type="SAM" id="MobiDB-lite"/>
    </source>
</evidence>
<dbReference type="EMBL" id="JAINUF010000004">
    <property type="protein sequence ID" value="KAJ8365971.1"/>
    <property type="molecule type" value="Genomic_DNA"/>
</dbReference>
<sequence length="131" mass="14068">MGAVAVYANPSPSLLLAAHRRLLHEVRALGSPRFPTRLSAWLVHLVPAAAESGAAAQNSSTSALSDSVTDGDTDNHGHTDVEEDDGCTFYRRRLLEDGSQSADPENGTRPCPSEASKEVQKNIVRVHLPNR</sequence>
<dbReference type="AlphaFoldDB" id="A0A9Q1FUA0"/>
<reference evidence="2" key="1">
    <citation type="journal article" date="2023" name="Science">
        <title>Genome structures resolve the early diversification of teleost fishes.</title>
        <authorList>
            <person name="Parey E."/>
            <person name="Louis A."/>
            <person name="Montfort J."/>
            <person name="Bouchez O."/>
            <person name="Roques C."/>
            <person name="Iampietro C."/>
            <person name="Lluch J."/>
            <person name="Castinel A."/>
            <person name="Donnadieu C."/>
            <person name="Desvignes T."/>
            <person name="Floi Bucao C."/>
            <person name="Jouanno E."/>
            <person name="Wen M."/>
            <person name="Mejri S."/>
            <person name="Dirks R."/>
            <person name="Jansen H."/>
            <person name="Henkel C."/>
            <person name="Chen W.J."/>
            <person name="Zahm M."/>
            <person name="Cabau C."/>
            <person name="Klopp C."/>
            <person name="Thompson A.W."/>
            <person name="Robinson-Rechavi M."/>
            <person name="Braasch I."/>
            <person name="Lecointre G."/>
            <person name="Bobe J."/>
            <person name="Postlethwait J.H."/>
            <person name="Berthelot C."/>
            <person name="Roest Crollius H."/>
            <person name="Guiguen Y."/>
        </authorList>
    </citation>
    <scope>NUCLEOTIDE SEQUENCE</scope>
    <source>
        <strain evidence="2">WJC10195</strain>
    </source>
</reference>
<proteinExistence type="predicted"/>
<accession>A0A9Q1FUA0</accession>
<evidence type="ECO:0000313" key="3">
    <source>
        <dbReference type="Proteomes" id="UP001152622"/>
    </source>
</evidence>